<dbReference type="PANTHER" id="PTHR43464:SF19">
    <property type="entry name" value="UBIQUINONE BIOSYNTHESIS O-METHYLTRANSFERASE, MITOCHONDRIAL"/>
    <property type="match status" value="1"/>
</dbReference>
<reference evidence="5 6" key="1">
    <citation type="submission" date="2018-08" db="EMBL/GenBank/DDBJ databases">
        <title>Isolation, diversity and antifungal activity of Actinobacteria from cow dung.</title>
        <authorList>
            <person name="Ling L."/>
        </authorList>
    </citation>
    <scope>NUCLEOTIDE SEQUENCE [LARGE SCALE GENOMIC DNA]</scope>
    <source>
        <strain evidence="5 6">NEAU-LLE</strain>
    </source>
</reference>
<dbReference type="SUPFAM" id="SSF53335">
    <property type="entry name" value="S-adenosyl-L-methionine-dependent methyltransferases"/>
    <property type="match status" value="1"/>
</dbReference>
<evidence type="ECO:0000256" key="1">
    <source>
        <dbReference type="ARBA" id="ARBA00022603"/>
    </source>
</evidence>
<organism evidence="5 6">
    <name type="scientific">Microbacterium bovistercoris</name>
    <dbReference type="NCBI Taxonomy" id="2293570"/>
    <lineage>
        <taxon>Bacteria</taxon>
        <taxon>Bacillati</taxon>
        <taxon>Actinomycetota</taxon>
        <taxon>Actinomycetes</taxon>
        <taxon>Micrococcales</taxon>
        <taxon>Microbacteriaceae</taxon>
        <taxon>Microbacterium</taxon>
    </lineage>
</organism>
<dbReference type="Gene3D" id="3.40.50.150">
    <property type="entry name" value="Vaccinia Virus protein VP39"/>
    <property type="match status" value="1"/>
</dbReference>
<dbReference type="GO" id="GO:0032259">
    <property type="term" value="P:methylation"/>
    <property type="evidence" value="ECO:0007669"/>
    <property type="project" value="UniProtKB-KW"/>
</dbReference>
<dbReference type="AlphaFoldDB" id="A0A371NSV1"/>
<feature type="domain" description="Methyltransferase type 11" evidence="4">
    <location>
        <begin position="38"/>
        <end position="123"/>
    </location>
</feature>
<dbReference type="Proteomes" id="UP000262172">
    <property type="component" value="Unassembled WGS sequence"/>
</dbReference>
<comment type="caution">
    <text evidence="5">The sequence shown here is derived from an EMBL/GenBank/DDBJ whole genome shotgun (WGS) entry which is preliminary data.</text>
</comment>
<gene>
    <name evidence="5" type="ORF">DY023_13085</name>
</gene>
<evidence type="ECO:0000313" key="5">
    <source>
        <dbReference type="EMBL" id="REJ04837.1"/>
    </source>
</evidence>
<evidence type="ECO:0000256" key="2">
    <source>
        <dbReference type="ARBA" id="ARBA00022679"/>
    </source>
</evidence>
<dbReference type="Pfam" id="PF08241">
    <property type="entry name" value="Methyltransf_11"/>
    <property type="match status" value="1"/>
</dbReference>
<evidence type="ECO:0000259" key="4">
    <source>
        <dbReference type="Pfam" id="PF08241"/>
    </source>
</evidence>
<dbReference type="RefSeq" id="WP_116242775.1">
    <property type="nucleotide sequence ID" value="NZ_QUAB01000045.1"/>
</dbReference>
<name>A0A371NSV1_9MICO</name>
<evidence type="ECO:0000313" key="6">
    <source>
        <dbReference type="Proteomes" id="UP000262172"/>
    </source>
</evidence>
<dbReference type="GO" id="GO:0008757">
    <property type="term" value="F:S-adenosylmethionine-dependent methyltransferase activity"/>
    <property type="evidence" value="ECO:0007669"/>
    <property type="project" value="InterPro"/>
</dbReference>
<protein>
    <submittedName>
        <fullName evidence="5">Class I SAM-dependent methyltransferase</fullName>
    </submittedName>
</protein>
<proteinExistence type="predicted"/>
<accession>A0A371NSV1</accession>
<dbReference type="CDD" id="cd02440">
    <property type="entry name" value="AdoMet_MTases"/>
    <property type="match status" value="1"/>
</dbReference>
<dbReference type="EMBL" id="QUAB01000045">
    <property type="protein sequence ID" value="REJ04837.1"/>
    <property type="molecule type" value="Genomic_DNA"/>
</dbReference>
<dbReference type="InterPro" id="IPR013216">
    <property type="entry name" value="Methyltransf_11"/>
</dbReference>
<keyword evidence="6" id="KW-1185">Reference proteome</keyword>
<sequence length="252" mass="26430">MSWAGTGDAYAASYAALCAGTGARLRELAGAADGRTLLDVGAGDGTLAAAWADAGWRVTAAEPEPSMREAALRRHPSLRVTDGMLPELAFEDGAFDVVVANFVLNHLADPRAGAAALRRVARSTVIASTWSASPSSFWADVTARSGLTPATGNGLPADKDFERTAAGFGRMLRDAGWTPQVTELTWTWRPSAETLWTSVTGGVAGAGAFYAGLSAEERERFRTAFDEIVATTAQDGALPQTQTAVLAIDRLR</sequence>
<keyword evidence="3" id="KW-0949">S-adenosyl-L-methionine</keyword>
<dbReference type="InterPro" id="IPR029063">
    <property type="entry name" value="SAM-dependent_MTases_sf"/>
</dbReference>
<evidence type="ECO:0000256" key="3">
    <source>
        <dbReference type="ARBA" id="ARBA00022691"/>
    </source>
</evidence>
<dbReference type="PANTHER" id="PTHR43464">
    <property type="entry name" value="METHYLTRANSFERASE"/>
    <property type="match status" value="1"/>
</dbReference>
<keyword evidence="2 5" id="KW-0808">Transferase</keyword>
<keyword evidence="1 5" id="KW-0489">Methyltransferase</keyword>
<dbReference type="OrthoDB" id="9805171at2"/>